<protein>
    <submittedName>
        <fullName evidence="1">24919_t:CDS:1</fullName>
    </submittedName>
</protein>
<proteinExistence type="predicted"/>
<sequence>YFEEGLAALDNQKSSVQVVQNKGEPLPTRTFQVLQRICRQEIDIRNIVKLDSKKVSYSRGLGLCKKALNIAITNGSNKTLENILQQFIDKQISVQNKNIFEQKLNPENNEFTIEKNNSKNSSSSNQAEISELGSKKKNKHQCDT</sequence>
<gene>
    <name evidence="1" type="ORF">RPERSI_LOCUS19893</name>
</gene>
<keyword evidence="2" id="KW-1185">Reference proteome</keyword>
<accession>A0ACA9RHW3</accession>
<evidence type="ECO:0000313" key="1">
    <source>
        <dbReference type="EMBL" id="CAG8795101.1"/>
    </source>
</evidence>
<dbReference type="EMBL" id="CAJVQC010055207">
    <property type="protein sequence ID" value="CAG8795101.1"/>
    <property type="molecule type" value="Genomic_DNA"/>
</dbReference>
<organism evidence="1 2">
    <name type="scientific">Racocetra persica</name>
    <dbReference type="NCBI Taxonomy" id="160502"/>
    <lineage>
        <taxon>Eukaryota</taxon>
        <taxon>Fungi</taxon>
        <taxon>Fungi incertae sedis</taxon>
        <taxon>Mucoromycota</taxon>
        <taxon>Glomeromycotina</taxon>
        <taxon>Glomeromycetes</taxon>
        <taxon>Diversisporales</taxon>
        <taxon>Gigasporaceae</taxon>
        <taxon>Racocetra</taxon>
    </lineage>
</organism>
<reference evidence="1" key="1">
    <citation type="submission" date="2021-06" db="EMBL/GenBank/DDBJ databases">
        <authorList>
            <person name="Kallberg Y."/>
            <person name="Tangrot J."/>
            <person name="Rosling A."/>
        </authorList>
    </citation>
    <scope>NUCLEOTIDE SEQUENCE</scope>
    <source>
        <strain evidence="1">MA461A</strain>
    </source>
</reference>
<feature type="non-terminal residue" evidence="1">
    <location>
        <position position="144"/>
    </location>
</feature>
<name>A0ACA9RHW3_9GLOM</name>
<dbReference type="Proteomes" id="UP000789920">
    <property type="component" value="Unassembled WGS sequence"/>
</dbReference>
<comment type="caution">
    <text evidence="1">The sequence shown here is derived from an EMBL/GenBank/DDBJ whole genome shotgun (WGS) entry which is preliminary data.</text>
</comment>
<evidence type="ECO:0000313" key="2">
    <source>
        <dbReference type="Proteomes" id="UP000789920"/>
    </source>
</evidence>
<feature type="non-terminal residue" evidence="1">
    <location>
        <position position="1"/>
    </location>
</feature>